<dbReference type="AlphaFoldDB" id="A0A1T5EMZ3"/>
<dbReference type="Proteomes" id="UP000190044">
    <property type="component" value="Unassembled WGS sequence"/>
</dbReference>
<evidence type="ECO:0000313" key="2">
    <source>
        <dbReference type="EMBL" id="SKB85297.1"/>
    </source>
</evidence>
<organism evidence="2 3">
    <name type="scientific">Sphingopyxis flava</name>
    <dbReference type="NCBI Taxonomy" id="1507287"/>
    <lineage>
        <taxon>Bacteria</taxon>
        <taxon>Pseudomonadati</taxon>
        <taxon>Pseudomonadota</taxon>
        <taxon>Alphaproteobacteria</taxon>
        <taxon>Sphingomonadales</taxon>
        <taxon>Sphingomonadaceae</taxon>
        <taxon>Sphingopyxis</taxon>
    </lineage>
</organism>
<evidence type="ECO:0000256" key="1">
    <source>
        <dbReference type="SAM" id="MobiDB-lite"/>
    </source>
</evidence>
<name>A0A1T5EMZ3_9SPHN</name>
<gene>
    <name evidence="2" type="ORF">SAMN06295937_102344</name>
</gene>
<dbReference type="EMBL" id="FUYP01000023">
    <property type="protein sequence ID" value="SKB85297.1"/>
    <property type="molecule type" value="Genomic_DNA"/>
</dbReference>
<proteinExistence type="predicted"/>
<keyword evidence="3" id="KW-1185">Reference proteome</keyword>
<feature type="region of interest" description="Disordered" evidence="1">
    <location>
        <begin position="254"/>
        <end position="277"/>
    </location>
</feature>
<accession>A0A1T5EMZ3</accession>
<sequence>MRWGTAKKASAPGFGTSHSLKFHSVVAGDEASDEIPGLTVVRMVAEFALRLFARRGCLFEGVKPAEALAFPVAPDEGLPAPHPAVPENPRGARSVALRTRCIVMANPVLDIAQIGNSIVARIAVDVVDLVPRPLAKVESPGDTVSFEIAAIDRPLMIAAAIDSNQSRLSCKTTIPTCARLAAGLLRFAGEHFRGSRKPCQDAGRWVIGEQLPQVVNARQGAGHVLSFHMKMADPDEIEAGQGCPRPECRESARGSQCGMEAADRDEPHGRPLLAGSTSKHRAAVYAPARAIAGAC</sequence>
<protein>
    <submittedName>
        <fullName evidence="2">Uncharacterized protein</fullName>
    </submittedName>
</protein>
<evidence type="ECO:0000313" key="3">
    <source>
        <dbReference type="Proteomes" id="UP000190044"/>
    </source>
</evidence>
<reference evidence="3" key="1">
    <citation type="submission" date="2017-02" db="EMBL/GenBank/DDBJ databases">
        <authorList>
            <person name="Varghese N."/>
            <person name="Submissions S."/>
        </authorList>
    </citation>
    <scope>NUCLEOTIDE SEQUENCE [LARGE SCALE GENOMIC DNA]</scope>
    <source>
        <strain evidence="3">R11H</strain>
    </source>
</reference>